<dbReference type="RefSeq" id="WP_175457151.1">
    <property type="nucleotide sequence ID" value="NZ_JAANNT010000020.1"/>
</dbReference>
<organism evidence="5 6">
    <name type="scientific">Streptomyces odorifer</name>
    <dbReference type="NCBI Taxonomy" id="53450"/>
    <lineage>
        <taxon>Bacteria</taxon>
        <taxon>Bacillati</taxon>
        <taxon>Actinomycetota</taxon>
        <taxon>Actinomycetes</taxon>
        <taxon>Kitasatosporales</taxon>
        <taxon>Streptomycetaceae</taxon>
        <taxon>Streptomyces</taxon>
        <taxon>Streptomyces albidoflavus group</taxon>
    </lineage>
</organism>
<dbReference type="InterPro" id="IPR041247">
    <property type="entry name" value="Rad52_fam"/>
</dbReference>
<accession>A0A7Y6F3A7</accession>
<evidence type="ECO:0000256" key="2">
    <source>
        <dbReference type="ARBA" id="ARBA00022763"/>
    </source>
</evidence>
<evidence type="ECO:0000256" key="4">
    <source>
        <dbReference type="SAM" id="MobiDB-lite"/>
    </source>
</evidence>
<feature type="region of interest" description="Disordered" evidence="4">
    <location>
        <begin position="162"/>
        <end position="203"/>
    </location>
</feature>
<evidence type="ECO:0000313" key="6">
    <source>
        <dbReference type="Proteomes" id="UP000540128"/>
    </source>
</evidence>
<evidence type="ECO:0000313" key="5">
    <source>
        <dbReference type="EMBL" id="NUV30884.1"/>
    </source>
</evidence>
<dbReference type="EMBL" id="JAANNT010000020">
    <property type="protein sequence ID" value="NUV30884.1"/>
    <property type="molecule type" value="Genomic_DNA"/>
</dbReference>
<sequence>MSARRRPHVCRLSPSQVDYLLRPIDEQRVQVLDGKGAFLNTWDVRRWLIRIFGVGGWGEETLDLTLLRDQARPTSEGLRHDVAYRAQVRLHTYAPCGHPLPTTDQAAVCGTSDMPDYAAAHHEALASALSTALKRCAINLGDTFGLSLYNQGSRRPVVQAMLPYDPRSHPPAEDAPLAREAPDPQGEGAKHSGEPKLGAEARSLIAEAARSGVDAEDVHRAFREAFGHGLEQATPGEIKAMVDALDEAGSDT</sequence>
<dbReference type="GO" id="GO:0006310">
    <property type="term" value="P:DNA recombination"/>
    <property type="evidence" value="ECO:0007669"/>
    <property type="project" value="UniProtKB-ARBA"/>
</dbReference>
<name>A0A7Y6F3A7_9ACTN</name>
<dbReference type="AlphaFoldDB" id="A0A7Y6F3A7"/>
<gene>
    <name evidence="5" type="ORF">G6W59_21675</name>
</gene>
<dbReference type="Gene3D" id="3.30.390.80">
    <property type="entry name" value="DNA repair protein Rad52/59/22"/>
    <property type="match status" value="1"/>
</dbReference>
<dbReference type="InterPro" id="IPR042525">
    <property type="entry name" value="Rad52_Rad59_Rad22_sf"/>
</dbReference>
<dbReference type="Proteomes" id="UP000540128">
    <property type="component" value="Unassembled WGS sequence"/>
</dbReference>
<dbReference type="Pfam" id="PF04098">
    <property type="entry name" value="Rad52_Rad22"/>
    <property type="match status" value="1"/>
</dbReference>
<comment type="caution">
    <text evidence="5">The sequence shown here is derived from an EMBL/GenBank/DDBJ whole genome shotgun (WGS) entry which is preliminary data.</text>
</comment>
<reference evidence="5 6" key="1">
    <citation type="submission" date="2020-03" db="EMBL/GenBank/DDBJ databases">
        <title>Complete genome sequence of sixteen Streptomyces strains facilitates identification of candidate genes involved in plant growth-promotion in grain legumes and cereals.</title>
        <authorList>
            <person name="Gopalakrishnan S."/>
            <person name="Thakur V."/>
            <person name="Saxena R."/>
            <person name="Vadlamudi S."/>
            <person name="Purohit S."/>
            <person name="Kumar V."/>
            <person name="Rathore A."/>
            <person name="Chitikineni A."/>
            <person name="Varshney R.K."/>
        </authorList>
    </citation>
    <scope>NUCLEOTIDE SEQUENCE [LARGE SCALE GENOMIC DNA]</scope>
    <source>
        <strain evidence="5 6">KAI-180</strain>
    </source>
</reference>
<feature type="compositionally biased region" description="Basic and acidic residues" evidence="4">
    <location>
        <begin position="166"/>
        <end position="199"/>
    </location>
</feature>
<dbReference type="GO" id="GO:0006302">
    <property type="term" value="P:double-strand break repair"/>
    <property type="evidence" value="ECO:0007669"/>
    <property type="project" value="UniProtKB-ARBA"/>
</dbReference>
<evidence type="ECO:0000256" key="1">
    <source>
        <dbReference type="ARBA" id="ARBA00006638"/>
    </source>
</evidence>
<protein>
    <submittedName>
        <fullName evidence="5">Uncharacterized protein</fullName>
    </submittedName>
</protein>
<keyword evidence="2" id="KW-0227">DNA damage</keyword>
<keyword evidence="6" id="KW-1185">Reference proteome</keyword>
<evidence type="ECO:0000256" key="3">
    <source>
        <dbReference type="ARBA" id="ARBA00023204"/>
    </source>
</evidence>
<keyword evidence="3" id="KW-0234">DNA repair</keyword>
<proteinExistence type="inferred from homology"/>
<comment type="similarity">
    <text evidence="1">Belongs to the RAD52 family.</text>
</comment>